<evidence type="ECO:0000313" key="1">
    <source>
        <dbReference type="EMBL" id="WAR13477.1"/>
    </source>
</evidence>
<evidence type="ECO:0000313" key="2">
    <source>
        <dbReference type="Proteomes" id="UP001164746"/>
    </source>
</evidence>
<gene>
    <name evidence="1" type="ORF">MAR_027657</name>
</gene>
<name>A0ABY7EU36_MYAAR</name>
<proteinExistence type="predicted"/>
<protein>
    <submittedName>
        <fullName evidence="1">Uncharacterized protein</fullName>
    </submittedName>
</protein>
<dbReference type="PANTHER" id="PTHR46704">
    <property type="entry name" value="CXC DOMAIN-CONTAINING PROTEIN-RELATED"/>
    <property type="match status" value="1"/>
</dbReference>
<organism evidence="1 2">
    <name type="scientific">Mya arenaria</name>
    <name type="common">Soft-shell clam</name>
    <dbReference type="NCBI Taxonomy" id="6604"/>
    <lineage>
        <taxon>Eukaryota</taxon>
        <taxon>Metazoa</taxon>
        <taxon>Spiralia</taxon>
        <taxon>Lophotrochozoa</taxon>
        <taxon>Mollusca</taxon>
        <taxon>Bivalvia</taxon>
        <taxon>Autobranchia</taxon>
        <taxon>Heteroconchia</taxon>
        <taxon>Euheterodonta</taxon>
        <taxon>Imparidentia</taxon>
        <taxon>Neoheterodontei</taxon>
        <taxon>Myida</taxon>
        <taxon>Myoidea</taxon>
        <taxon>Myidae</taxon>
        <taxon>Mya</taxon>
    </lineage>
</organism>
<sequence length="697" mass="78312">MQLRKIDYLEAIRMEKHSPNCAACVDCKSSNDQIELSKLGEKGCKGLIGASDCLTVQPGQYVHKECRRQYCHPSNDRTPQNTEDNFHRLQRRCRTEENKFDFIENCFFCGTVAKIASNKRGNDVFPVRTLEFQNNVRDFCKRRTDEWSENVIGRLEYAQDLPAVEARYHQKCSINFRTGRSLPIQYRSIQTQTYKKGRPSSRNADTAFQHIMEYLEERVNDQVTISDLVHQMQELCGEEAYSTVYMKKEIIDFFGCEIINSELDGKPNVIPFKGTADSILHSFHRSSSKANTESEKNAVIKTAAKLIIKDIKDMQFSKEIYPSVDEMITIETNKKYVPSSLMLFLEHLVTSKNADTKTIAIGQSIVQSAIPRGAILPLQLGFGVQIHHHFGSKFVVDTLNSLGFSSSYTEVQKYEAAAATNWSIGIEKEQTDKAFQCVADDVDHNLATVDGHNTFHGMGIIATILPGVKSSRVIPRLSSTTEDLLSVGKINVTLYSPLINNFSTLTFQSLNEVNDVIDQTQNLEQLVDISRPLKTQCPSWSGFMQTTQTGRHPGKSTVLFLPMIDLNSSDLSCIYSSLDFVATQAKTLSVSPIVTFDQPLYWKSVQMVMNEPENSTIKAMVIRLCGFHTQMSFLGCIGHLMQNSGLQELIDTVYATNTVTHMLSGKEVSRAVRGHILVDSALKSLLVERVFSTGLSE</sequence>
<dbReference type="PANTHER" id="PTHR46704:SF1">
    <property type="entry name" value="TELOMERE LENGTH REGULATION PROTEIN TEL2 HOMOLOG"/>
    <property type="match status" value="1"/>
</dbReference>
<keyword evidence="2" id="KW-1185">Reference proteome</keyword>
<dbReference type="Proteomes" id="UP001164746">
    <property type="component" value="Chromosome 8"/>
</dbReference>
<accession>A0ABY7EU36</accession>
<dbReference type="EMBL" id="CP111019">
    <property type="protein sequence ID" value="WAR13477.1"/>
    <property type="molecule type" value="Genomic_DNA"/>
</dbReference>
<reference evidence="1" key="1">
    <citation type="submission" date="2022-11" db="EMBL/GenBank/DDBJ databases">
        <title>Centuries of genome instability and evolution in soft-shell clam transmissible cancer (bioRxiv).</title>
        <authorList>
            <person name="Hart S.F.M."/>
            <person name="Yonemitsu M.A."/>
            <person name="Giersch R.M."/>
            <person name="Beal B.F."/>
            <person name="Arriagada G."/>
            <person name="Davis B.W."/>
            <person name="Ostrander E.A."/>
            <person name="Goff S.P."/>
            <person name="Metzger M.J."/>
        </authorList>
    </citation>
    <scope>NUCLEOTIDE SEQUENCE</scope>
    <source>
        <strain evidence="1">MELC-2E11</strain>
        <tissue evidence="1">Siphon/mantle</tissue>
    </source>
</reference>